<gene>
    <name evidence="2" type="ORF">R5R35_007057</name>
</gene>
<organism evidence="2 3">
    <name type="scientific">Gryllus longicercus</name>
    <dbReference type="NCBI Taxonomy" id="2509291"/>
    <lineage>
        <taxon>Eukaryota</taxon>
        <taxon>Metazoa</taxon>
        <taxon>Ecdysozoa</taxon>
        <taxon>Arthropoda</taxon>
        <taxon>Hexapoda</taxon>
        <taxon>Insecta</taxon>
        <taxon>Pterygota</taxon>
        <taxon>Neoptera</taxon>
        <taxon>Polyneoptera</taxon>
        <taxon>Orthoptera</taxon>
        <taxon>Ensifera</taxon>
        <taxon>Gryllidea</taxon>
        <taxon>Grylloidea</taxon>
        <taxon>Gryllidae</taxon>
        <taxon>Gryllinae</taxon>
        <taxon>Gryllus</taxon>
    </lineage>
</organism>
<evidence type="ECO:0000313" key="3">
    <source>
        <dbReference type="Proteomes" id="UP001378592"/>
    </source>
</evidence>
<feature type="region of interest" description="Disordered" evidence="1">
    <location>
        <begin position="1"/>
        <end position="37"/>
    </location>
</feature>
<evidence type="ECO:0000256" key="1">
    <source>
        <dbReference type="SAM" id="MobiDB-lite"/>
    </source>
</evidence>
<name>A0AAN9YW24_9ORTH</name>
<proteinExistence type="predicted"/>
<comment type="caution">
    <text evidence="2">The sequence shown here is derived from an EMBL/GenBank/DDBJ whole genome shotgun (WGS) entry which is preliminary data.</text>
</comment>
<dbReference type="Proteomes" id="UP001378592">
    <property type="component" value="Unassembled WGS sequence"/>
</dbReference>
<evidence type="ECO:0000313" key="2">
    <source>
        <dbReference type="EMBL" id="KAK7789233.1"/>
    </source>
</evidence>
<dbReference type="EMBL" id="JAZDUA010000806">
    <property type="protein sequence ID" value="KAK7789233.1"/>
    <property type="molecule type" value="Genomic_DNA"/>
</dbReference>
<sequence length="85" mass="9444">MSCPEVRRARHQYTPGDANSRLRPGAEEKHPIAPLGSAPVNNAIRVTINLTSISKKTFRETRIKNQSTTNLQVTLDSFLPDNCVI</sequence>
<dbReference type="AlphaFoldDB" id="A0AAN9YW24"/>
<keyword evidence="3" id="KW-1185">Reference proteome</keyword>
<accession>A0AAN9YW24</accession>
<protein>
    <submittedName>
        <fullName evidence="2">Uncharacterized protein</fullName>
    </submittedName>
</protein>
<reference evidence="2 3" key="1">
    <citation type="submission" date="2024-03" db="EMBL/GenBank/DDBJ databases">
        <title>The genome assembly and annotation of the cricket Gryllus longicercus Weissman &amp; Gray.</title>
        <authorList>
            <person name="Szrajer S."/>
            <person name="Gray D."/>
            <person name="Ylla G."/>
        </authorList>
    </citation>
    <scope>NUCLEOTIDE SEQUENCE [LARGE SCALE GENOMIC DNA]</scope>
    <source>
        <strain evidence="2">DAG 2021-001</strain>
        <tissue evidence="2">Whole body minus gut</tissue>
    </source>
</reference>